<name>C2EMJ7_9LACO</name>
<dbReference type="GO" id="GO:0006261">
    <property type="term" value="P:DNA-templated DNA replication"/>
    <property type="evidence" value="ECO:0007669"/>
    <property type="project" value="TreeGrafter"/>
</dbReference>
<gene>
    <name evidence="11" type="primary">holA</name>
    <name evidence="11" type="ORF">HMPREF0548_0893</name>
</gene>
<dbReference type="Pfam" id="PF06144">
    <property type="entry name" value="DNA_pol3_delta"/>
    <property type="match status" value="1"/>
</dbReference>
<dbReference type="InterPro" id="IPR048466">
    <property type="entry name" value="DNA_pol3_delta-like_C"/>
</dbReference>
<dbReference type="InterPro" id="IPR008921">
    <property type="entry name" value="DNA_pol3_clamp-load_cplx_C"/>
</dbReference>
<dbReference type="EMBL" id="ACGU01000043">
    <property type="protein sequence ID" value="EEJ72206.1"/>
    <property type="molecule type" value="Genomic_DNA"/>
</dbReference>
<keyword evidence="4 11" id="KW-0548">Nucleotidyltransferase</keyword>
<proteinExistence type="inferred from homology"/>
<evidence type="ECO:0000256" key="6">
    <source>
        <dbReference type="ARBA" id="ARBA00022932"/>
    </source>
</evidence>
<evidence type="ECO:0000256" key="1">
    <source>
        <dbReference type="ARBA" id="ARBA00012417"/>
    </source>
</evidence>
<evidence type="ECO:0000256" key="7">
    <source>
        <dbReference type="ARBA" id="ARBA00034754"/>
    </source>
</evidence>
<evidence type="ECO:0000256" key="2">
    <source>
        <dbReference type="ARBA" id="ARBA00017703"/>
    </source>
</evidence>
<evidence type="ECO:0000259" key="9">
    <source>
        <dbReference type="Pfam" id="PF06144"/>
    </source>
</evidence>
<comment type="similarity">
    <text evidence="7">Belongs to the DNA polymerase HolA subunit family.</text>
</comment>
<dbReference type="EC" id="2.7.7.7" evidence="1"/>
<keyword evidence="3 11" id="KW-0808">Transferase</keyword>
<organism evidence="11 12">
    <name type="scientific">Lactobacillus ultunensis DSM 16047</name>
    <dbReference type="NCBI Taxonomy" id="525365"/>
    <lineage>
        <taxon>Bacteria</taxon>
        <taxon>Bacillati</taxon>
        <taxon>Bacillota</taxon>
        <taxon>Bacilli</taxon>
        <taxon>Lactobacillales</taxon>
        <taxon>Lactobacillaceae</taxon>
        <taxon>Lactobacillus</taxon>
    </lineage>
</organism>
<dbReference type="InterPro" id="IPR010372">
    <property type="entry name" value="DNA_pol3_delta_N"/>
</dbReference>
<accession>C2EMJ7</accession>
<dbReference type="PANTHER" id="PTHR34388:SF1">
    <property type="entry name" value="DNA POLYMERASE III SUBUNIT DELTA"/>
    <property type="match status" value="1"/>
</dbReference>
<evidence type="ECO:0000313" key="11">
    <source>
        <dbReference type="EMBL" id="EEJ72206.1"/>
    </source>
</evidence>
<dbReference type="RefSeq" id="WP_007125421.1">
    <property type="nucleotide sequence ID" value="NZ_AZFO01000002.1"/>
</dbReference>
<dbReference type="GO" id="GO:0009360">
    <property type="term" value="C:DNA polymerase III complex"/>
    <property type="evidence" value="ECO:0007669"/>
    <property type="project" value="InterPro"/>
</dbReference>
<feature type="domain" description="DNA polymerase III delta subunit-like C-terminal" evidence="10">
    <location>
        <begin position="211"/>
        <end position="327"/>
    </location>
</feature>
<keyword evidence="6" id="KW-0239">DNA-directed DNA polymerase</keyword>
<dbReference type="SUPFAM" id="SSF48019">
    <property type="entry name" value="post-AAA+ oligomerization domain-like"/>
    <property type="match status" value="1"/>
</dbReference>
<evidence type="ECO:0000259" key="10">
    <source>
        <dbReference type="Pfam" id="PF21694"/>
    </source>
</evidence>
<evidence type="ECO:0000256" key="8">
    <source>
        <dbReference type="ARBA" id="ARBA00049244"/>
    </source>
</evidence>
<dbReference type="SUPFAM" id="SSF52540">
    <property type="entry name" value="P-loop containing nucleoside triphosphate hydrolases"/>
    <property type="match status" value="1"/>
</dbReference>
<evidence type="ECO:0000256" key="4">
    <source>
        <dbReference type="ARBA" id="ARBA00022695"/>
    </source>
</evidence>
<protein>
    <recommendedName>
        <fullName evidence="2">DNA polymerase III subunit delta</fullName>
        <ecNumber evidence="1">2.7.7.7</ecNumber>
    </recommendedName>
</protein>
<keyword evidence="5" id="KW-0235">DNA replication</keyword>
<dbReference type="PATRIC" id="fig|525365.8.peg.715"/>
<evidence type="ECO:0000256" key="3">
    <source>
        <dbReference type="ARBA" id="ARBA00022679"/>
    </source>
</evidence>
<reference evidence="11 12" key="1">
    <citation type="submission" date="2009-01" db="EMBL/GenBank/DDBJ databases">
        <authorList>
            <person name="Qin X."/>
            <person name="Bachman B."/>
            <person name="Battles P."/>
            <person name="Bell A."/>
            <person name="Bess C."/>
            <person name="Bickham C."/>
            <person name="Chaboub L."/>
            <person name="Chen D."/>
            <person name="Coyle M."/>
            <person name="Deiros D.R."/>
            <person name="Dinh H."/>
            <person name="Forbes L."/>
            <person name="Fowler G."/>
            <person name="Francisco L."/>
            <person name="Fu Q."/>
            <person name="Gubbala S."/>
            <person name="Hale W."/>
            <person name="Han Y."/>
            <person name="Hemphill L."/>
            <person name="Highlander S.K."/>
            <person name="Hirani K."/>
            <person name="Hogues M."/>
            <person name="Jackson L."/>
            <person name="Jakkamsetti A."/>
            <person name="Javaid M."/>
            <person name="Jiang H."/>
            <person name="Korchina V."/>
            <person name="Kovar C."/>
            <person name="Lara F."/>
            <person name="Lee S."/>
            <person name="Mata R."/>
            <person name="Mathew T."/>
            <person name="Moen C."/>
            <person name="Morales K."/>
            <person name="Munidasa M."/>
            <person name="Nazareth L."/>
            <person name="Ngo R."/>
            <person name="Nguyen L."/>
            <person name="Okwuonu G."/>
            <person name="Ongeri F."/>
            <person name="Patil S."/>
            <person name="Petrosino J."/>
            <person name="Pham C."/>
            <person name="Pham P."/>
            <person name="Pu L.-L."/>
            <person name="Puazo M."/>
            <person name="Raj R."/>
            <person name="Reid J."/>
            <person name="Rouhana J."/>
            <person name="Saada N."/>
            <person name="Shang Y."/>
            <person name="Simmons D."/>
            <person name="Thornton R."/>
            <person name="Warren J."/>
            <person name="Weissenberger G."/>
            <person name="Zhang J."/>
            <person name="Zhang L."/>
            <person name="Zhou C."/>
            <person name="Zhu D."/>
            <person name="Muzny D."/>
            <person name="Worley K."/>
            <person name="Gibbs R."/>
        </authorList>
    </citation>
    <scope>NUCLEOTIDE SEQUENCE [LARGE SCALE GENOMIC DNA]</scope>
    <source>
        <strain evidence="11 12">DSM 16047</strain>
    </source>
</reference>
<dbReference type="InterPro" id="IPR005790">
    <property type="entry name" value="DNA_polIII_delta"/>
</dbReference>
<dbReference type="Proteomes" id="UP000005583">
    <property type="component" value="Unassembled WGS sequence"/>
</dbReference>
<dbReference type="AlphaFoldDB" id="C2EMJ7"/>
<dbReference type="HOGENOM" id="CLU_044694_4_0_9"/>
<dbReference type="GO" id="GO:0003677">
    <property type="term" value="F:DNA binding"/>
    <property type="evidence" value="ECO:0007669"/>
    <property type="project" value="InterPro"/>
</dbReference>
<keyword evidence="12" id="KW-1185">Reference proteome</keyword>
<dbReference type="STRING" id="525365.HMPREF0548_0893"/>
<feature type="domain" description="DNA polymerase III delta N-terminal" evidence="9">
    <location>
        <begin position="35"/>
        <end position="138"/>
    </location>
</feature>
<dbReference type="NCBIfam" id="TIGR01128">
    <property type="entry name" value="holA"/>
    <property type="match status" value="1"/>
</dbReference>
<dbReference type="Gene3D" id="1.20.272.10">
    <property type="match status" value="1"/>
</dbReference>
<comment type="caution">
    <text evidence="11">The sequence shown here is derived from an EMBL/GenBank/DDBJ whole genome shotgun (WGS) entry which is preliminary data.</text>
</comment>
<comment type="catalytic activity">
    <reaction evidence="8">
        <text>DNA(n) + a 2'-deoxyribonucleoside 5'-triphosphate = DNA(n+1) + diphosphate</text>
        <dbReference type="Rhea" id="RHEA:22508"/>
        <dbReference type="Rhea" id="RHEA-COMP:17339"/>
        <dbReference type="Rhea" id="RHEA-COMP:17340"/>
        <dbReference type="ChEBI" id="CHEBI:33019"/>
        <dbReference type="ChEBI" id="CHEBI:61560"/>
        <dbReference type="ChEBI" id="CHEBI:173112"/>
        <dbReference type="EC" id="2.7.7.7"/>
    </reaction>
</comment>
<dbReference type="InterPro" id="IPR027417">
    <property type="entry name" value="P-loop_NTPase"/>
</dbReference>
<dbReference type="eggNOG" id="COG1466">
    <property type="taxonomic scope" value="Bacteria"/>
</dbReference>
<dbReference type="Gene3D" id="3.40.50.300">
    <property type="entry name" value="P-loop containing nucleotide triphosphate hydrolases"/>
    <property type="match status" value="1"/>
</dbReference>
<sequence>MTLLSLFKNTNNDNPHTLIWSEDDFLNDYLAKSYAHEEQFKDLEHVIVDCESDGLDELIASLTESSLFSEQKLIMVKNPFFLTAKVPKKFQKQVNDLQKIFENLQELEDVVVIVASYDKIDRRKKLTKTVLKEFNVVEPKIRSYEVGAITKAIIKDEGYTITQSALQLLIERSDQVMDTILSNYQKLKMAAPDNKITERSVMQNVDLSLAQNIFAILESALSKNYQEAIDRLNNQLREGTSPIQLLAVFENQLELILVVKILAKRGRSEPQIVKELGVHPYRVKLALKNRLAIGKLEQLLRDAINLEYNYKNGNYHEDNFLQLFVLNV</sequence>
<dbReference type="GO" id="GO:0003887">
    <property type="term" value="F:DNA-directed DNA polymerase activity"/>
    <property type="evidence" value="ECO:0007669"/>
    <property type="project" value="UniProtKB-KW"/>
</dbReference>
<dbReference type="Pfam" id="PF21694">
    <property type="entry name" value="DNA_pol3_delta_C"/>
    <property type="match status" value="1"/>
</dbReference>
<dbReference type="PANTHER" id="PTHR34388">
    <property type="entry name" value="DNA POLYMERASE III SUBUNIT DELTA"/>
    <property type="match status" value="1"/>
</dbReference>
<dbReference type="OrthoDB" id="9775929at2"/>
<evidence type="ECO:0000313" key="12">
    <source>
        <dbReference type="Proteomes" id="UP000005583"/>
    </source>
</evidence>
<evidence type="ECO:0000256" key="5">
    <source>
        <dbReference type="ARBA" id="ARBA00022705"/>
    </source>
</evidence>